<evidence type="ECO:0000256" key="2">
    <source>
        <dbReference type="ARBA" id="ARBA00022771"/>
    </source>
</evidence>
<dbReference type="InterPro" id="IPR001841">
    <property type="entry name" value="Znf_RING"/>
</dbReference>
<organism evidence="8 9">
    <name type="scientific">Potamilus streckersoni</name>
    <dbReference type="NCBI Taxonomy" id="2493646"/>
    <lineage>
        <taxon>Eukaryota</taxon>
        <taxon>Metazoa</taxon>
        <taxon>Spiralia</taxon>
        <taxon>Lophotrochozoa</taxon>
        <taxon>Mollusca</taxon>
        <taxon>Bivalvia</taxon>
        <taxon>Autobranchia</taxon>
        <taxon>Heteroconchia</taxon>
        <taxon>Palaeoheterodonta</taxon>
        <taxon>Unionida</taxon>
        <taxon>Unionoidea</taxon>
        <taxon>Unionidae</taxon>
        <taxon>Ambleminae</taxon>
        <taxon>Lampsilini</taxon>
        <taxon>Potamilus</taxon>
    </lineage>
</organism>
<keyword evidence="1" id="KW-0479">Metal-binding</keyword>
<dbReference type="Gene3D" id="3.30.160.60">
    <property type="entry name" value="Classic Zinc Finger"/>
    <property type="match status" value="1"/>
</dbReference>
<dbReference type="InterPro" id="IPR011042">
    <property type="entry name" value="6-blade_b-propeller_TolB-like"/>
</dbReference>
<evidence type="ECO:0000256" key="3">
    <source>
        <dbReference type="ARBA" id="ARBA00022833"/>
    </source>
</evidence>
<keyword evidence="9" id="KW-1185">Reference proteome</keyword>
<dbReference type="InterPro" id="IPR047153">
    <property type="entry name" value="TRIM45/56/19-like"/>
</dbReference>
<dbReference type="Gene3D" id="3.30.40.10">
    <property type="entry name" value="Zinc/RING finger domain, C3HC4 (zinc finger)"/>
    <property type="match status" value="1"/>
</dbReference>
<dbReference type="SUPFAM" id="SSF57850">
    <property type="entry name" value="RING/U-box"/>
    <property type="match status" value="1"/>
</dbReference>
<accession>A0AAE0VGR5</accession>
<dbReference type="AlphaFoldDB" id="A0AAE0VGR5"/>
<dbReference type="PROSITE" id="PS50089">
    <property type="entry name" value="ZF_RING_2"/>
    <property type="match status" value="1"/>
</dbReference>
<dbReference type="SUPFAM" id="SSF57845">
    <property type="entry name" value="B-box zinc-binding domain"/>
    <property type="match status" value="1"/>
</dbReference>
<dbReference type="InterPro" id="IPR017907">
    <property type="entry name" value="Znf_RING_CS"/>
</dbReference>
<feature type="domain" description="RING-type" evidence="6">
    <location>
        <begin position="17"/>
        <end position="65"/>
    </location>
</feature>
<keyword evidence="5" id="KW-0175">Coiled coil</keyword>
<dbReference type="InterPro" id="IPR018957">
    <property type="entry name" value="Znf_C3HC4_RING-type"/>
</dbReference>
<evidence type="ECO:0000256" key="4">
    <source>
        <dbReference type="PROSITE-ProRule" id="PRU00024"/>
    </source>
</evidence>
<dbReference type="GO" id="GO:0061630">
    <property type="term" value="F:ubiquitin protein ligase activity"/>
    <property type="evidence" value="ECO:0007669"/>
    <property type="project" value="TreeGrafter"/>
</dbReference>
<dbReference type="CDD" id="cd19757">
    <property type="entry name" value="Bbox1"/>
    <property type="match status" value="1"/>
</dbReference>
<feature type="coiled-coil region" evidence="5">
    <location>
        <begin position="256"/>
        <end position="283"/>
    </location>
</feature>
<feature type="domain" description="B box-type" evidence="7">
    <location>
        <begin position="110"/>
        <end position="151"/>
    </location>
</feature>
<dbReference type="EMBL" id="JAEAOA010001909">
    <property type="protein sequence ID" value="KAK3576090.1"/>
    <property type="molecule type" value="Genomic_DNA"/>
</dbReference>
<dbReference type="SMART" id="SM00184">
    <property type="entry name" value="RING"/>
    <property type="match status" value="1"/>
</dbReference>
<dbReference type="Gene3D" id="2.120.10.30">
    <property type="entry name" value="TolB, C-terminal domain"/>
    <property type="match status" value="1"/>
</dbReference>
<evidence type="ECO:0000259" key="7">
    <source>
        <dbReference type="PROSITE" id="PS50119"/>
    </source>
</evidence>
<evidence type="ECO:0000313" key="9">
    <source>
        <dbReference type="Proteomes" id="UP001195483"/>
    </source>
</evidence>
<evidence type="ECO:0000259" key="6">
    <source>
        <dbReference type="PROSITE" id="PS50089"/>
    </source>
</evidence>
<dbReference type="Proteomes" id="UP001195483">
    <property type="component" value="Unassembled WGS sequence"/>
</dbReference>
<dbReference type="Pfam" id="PF00097">
    <property type="entry name" value="zf-C3HC4"/>
    <property type="match status" value="1"/>
</dbReference>
<keyword evidence="3" id="KW-0862">Zinc</keyword>
<sequence>MATASEGEGRFFRILQCPLCLETLKMPKLLPCGHTYCVLCLRSHMNNKATQLGTPQASFPCPVCRSSTSPSDPTSPVDQWEEWFPVNTMVTSLLDVAVEKCDAKQCYLCCKSNKETLATCFCHDCQMLMCHNCREYHGNIPSSNHHKVTDVSVPKESADVSPDLAIIEMCPQHSDKRIEYLCSDHNLLCCNTCEFLEHRKCETVTSLSNVTKTCDINCISKEVKENIQNFNCHLNCIVSNLRENFNNIQKSKTAILQEIKSLKARLNTKLQQLEDDLIACVEAHRKSEESNLQVQEARGQSLIAAIGSDLVQLDLVMTKGTENQKVIMLHNINQNQSRYFHAISRYQEDVINVSLTIDVEENLQTFTEVLQNIGKIKVTRTKPSLPPCPEVLKKPVGLVYLHKNEPKLIPLKDSKAVKLSEINVKVSGDKYNCHVTDIAHLRDSRLIIVDRYNAKLKLFKQNDDKCTNVMVCLGQPWSMCTLANDEVAVTIPSLKTIEVLRVTDVMKKIREIKTDHHCHGIVAMRDQLLITTYEDGHFILILDLQGVKIGKIRPSNYRNENLLKPLFIKADITKGIVYVSYDSGRRLVAYGSAWDFLYTYTNEDTTGLDVDRKGNLYLCGYNSCNVQQISSDGKLINTLILKKKSNKKPLAIRFYSNMDRFIVAYGHSNILEMHDLWN</sequence>
<dbReference type="InterPro" id="IPR000315">
    <property type="entry name" value="Znf_B-box"/>
</dbReference>
<reference evidence="8" key="3">
    <citation type="submission" date="2023-05" db="EMBL/GenBank/DDBJ databases">
        <authorList>
            <person name="Smith C.H."/>
        </authorList>
    </citation>
    <scope>NUCLEOTIDE SEQUENCE</scope>
    <source>
        <strain evidence="8">CHS0354</strain>
        <tissue evidence="8">Mantle</tissue>
    </source>
</reference>
<evidence type="ECO:0000313" key="8">
    <source>
        <dbReference type="EMBL" id="KAK3576090.1"/>
    </source>
</evidence>
<dbReference type="PROSITE" id="PS50119">
    <property type="entry name" value="ZF_BBOX"/>
    <property type="match status" value="1"/>
</dbReference>
<reference evidence="8" key="1">
    <citation type="journal article" date="2021" name="Genome Biol. Evol.">
        <title>A High-Quality Reference Genome for a Parasitic Bivalve with Doubly Uniparental Inheritance (Bivalvia: Unionida).</title>
        <authorList>
            <person name="Smith C.H."/>
        </authorList>
    </citation>
    <scope>NUCLEOTIDE SEQUENCE</scope>
    <source>
        <strain evidence="8">CHS0354</strain>
    </source>
</reference>
<dbReference type="PANTHER" id="PTHR25462:SF296">
    <property type="entry name" value="MEIOTIC P26, ISOFORM F"/>
    <property type="match status" value="1"/>
</dbReference>
<name>A0AAE0VGR5_9BIVA</name>
<dbReference type="InterPro" id="IPR013083">
    <property type="entry name" value="Znf_RING/FYVE/PHD"/>
</dbReference>
<dbReference type="SUPFAM" id="SSF101898">
    <property type="entry name" value="NHL repeat"/>
    <property type="match status" value="1"/>
</dbReference>
<dbReference type="GO" id="GO:0008270">
    <property type="term" value="F:zinc ion binding"/>
    <property type="evidence" value="ECO:0007669"/>
    <property type="project" value="UniProtKB-KW"/>
</dbReference>
<dbReference type="GO" id="GO:0005654">
    <property type="term" value="C:nucleoplasm"/>
    <property type="evidence" value="ECO:0007669"/>
    <property type="project" value="TreeGrafter"/>
</dbReference>
<keyword evidence="2 4" id="KW-0863">Zinc-finger</keyword>
<dbReference type="PANTHER" id="PTHR25462">
    <property type="entry name" value="BONUS, ISOFORM C-RELATED"/>
    <property type="match status" value="1"/>
</dbReference>
<dbReference type="PROSITE" id="PS00518">
    <property type="entry name" value="ZF_RING_1"/>
    <property type="match status" value="1"/>
</dbReference>
<evidence type="ECO:0000256" key="1">
    <source>
        <dbReference type="ARBA" id="ARBA00022723"/>
    </source>
</evidence>
<proteinExistence type="predicted"/>
<comment type="caution">
    <text evidence="8">The sequence shown here is derived from an EMBL/GenBank/DDBJ whole genome shotgun (WGS) entry which is preliminary data.</text>
</comment>
<gene>
    <name evidence="8" type="ORF">CHS0354_032214</name>
</gene>
<evidence type="ECO:0000256" key="5">
    <source>
        <dbReference type="SAM" id="Coils"/>
    </source>
</evidence>
<reference evidence="8" key="2">
    <citation type="journal article" date="2021" name="Genome Biol. Evol.">
        <title>Developing a high-quality reference genome for a parasitic bivalve with doubly uniparental inheritance (Bivalvia: Unionida).</title>
        <authorList>
            <person name="Smith C.H."/>
        </authorList>
    </citation>
    <scope>NUCLEOTIDE SEQUENCE</scope>
    <source>
        <strain evidence="8">CHS0354</strain>
        <tissue evidence="8">Mantle</tissue>
    </source>
</reference>
<protein>
    <submittedName>
        <fullName evidence="8">Uncharacterized protein</fullName>
    </submittedName>
</protein>